<comment type="caution">
    <text evidence="1">The sequence shown here is derived from an EMBL/GenBank/DDBJ whole genome shotgun (WGS) entry which is preliminary data.</text>
</comment>
<evidence type="ECO:0000313" key="2">
    <source>
        <dbReference type="Proteomes" id="UP000229434"/>
    </source>
</evidence>
<proteinExistence type="predicted"/>
<gene>
    <name evidence="1" type="ORF">BHC49_05635</name>
</gene>
<dbReference type="Proteomes" id="UP000229434">
    <property type="component" value="Unassembled WGS sequence"/>
</dbReference>
<accession>A0A2N9XYP9</accession>
<dbReference type="RefSeq" id="WP_100137287.1">
    <property type="nucleotide sequence ID" value="NZ_MEIS01000095.1"/>
</dbReference>
<dbReference type="AlphaFoldDB" id="A0A2N9XYP9"/>
<dbReference type="EMBL" id="MEIS01000095">
    <property type="protein sequence ID" value="PIT55924.1"/>
    <property type="molecule type" value="Genomic_DNA"/>
</dbReference>
<evidence type="ECO:0000313" key="1">
    <source>
        <dbReference type="EMBL" id="PIT55924.1"/>
    </source>
</evidence>
<protein>
    <submittedName>
        <fullName evidence="1">Uncharacterized protein</fullName>
    </submittedName>
</protein>
<reference evidence="1 2" key="1">
    <citation type="journal article" date="2017" name="MBio">
        <title>Type VI secretion-mediated competition in the bee gut microbiome.</title>
        <authorList>
            <person name="Steele M.I."/>
            <person name="Kwong W.K."/>
            <person name="Powell J.E."/>
            <person name="Whiteley M."/>
            <person name="Moran N.A."/>
        </authorList>
    </citation>
    <scope>NUCLEOTIDE SEQUENCE [LARGE SCALE GENOMIC DNA]</scope>
    <source>
        <strain evidence="1 2">Nev3CBA3</strain>
    </source>
</reference>
<organism evidence="1 2">
    <name type="scientific">Snodgrassella alvi</name>
    <dbReference type="NCBI Taxonomy" id="1196083"/>
    <lineage>
        <taxon>Bacteria</taxon>
        <taxon>Pseudomonadati</taxon>
        <taxon>Pseudomonadota</taxon>
        <taxon>Betaproteobacteria</taxon>
        <taxon>Neisseriales</taxon>
        <taxon>Neisseriaceae</taxon>
        <taxon>Snodgrassella</taxon>
    </lineage>
</organism>
<sequence>MSINVDFINGYLEAMRCLNMGPNHGCYFSIVLLEHRDNFSNTLKQHFGTLVDSKGKRYDGDLWHINPVQITVEKFTQIISEWFFKLSYSPTIHKENNIWGIRGFIDALAPVKLDSCYIYEIHISPPISYATRWCDLVIIYQNEHYLIHFDLDS</sequence>
<name>A0A2N9XYP9_9NEIS</name>